<accession>A0A6C0HZI3</accession>
<dbReference type="AlphaFoldDB" id="A0A6C0HZI3"/>
<protein>
    <submittedName>
        <fullName evidence="1">Uncharacterized protein</fullName>
    </submittedName>
</protein>
<evidence type="ECO:0000313" key="1">
    <source>
        <dbReference type="EMBL" id="QHT85273.1"/>
    </source>
</evidence>
<name>A0A6C0HZI3_9ZZZZ</name>
<proteinExistence type="predicted"/>
<sequence length="82" mass="9475">MYWLIVLLLALLFYNLWKKEGYENYDDPSCLTLAKKNQANLESLKKDVDAMLALQSKVQSLQNTTDSNSKQLKSLVDQVYKT</sequence>
<organism evidence="1">
    <name type="scientific">viral metagenome</name>
    <dbReference type="NCBI Taxonomy" id="1070528"/>
    <lineage>
        <taxon>unclassified sequences</taxon>
        <taxon>metagenomes</taxon>
        <taxon>organismal metagenomes</taxon>
    </lineage>
</organism>
<reference evidence="1" key="1">
    <citation type="journal article" date="2020" name="Nature">
        <title>Giant virus diversity and host interactions through global metagenomics.</title>
        <authorList>
            <person name="Schulz F."/>
            <person name="Roux S."/>
            <person name="Paez-Espino D."/>
            <person name="Jungbluth S."/>
            <person name="Walsh D.A."/>
            <person name="Denef V.J."/>
            <person name="McMahon K.D."/>
            <person name="Konstantinidis K.T."/>
            <person name="Eloe-Fadrosh E.A."/>
            <person name="Kyrpides N.C."/>
            <person name="Woyke T."/>
        </authorList>
    </citation>
    <scope>NUCLEOTIDE SEQUENCE</scope>
    <source>
        <strain evidence="1">GVMAG-M-3300023184-17</strain>
    </source>
</reference>
<dbReference type="EMBL" id="MN740041">
    <property type="protein sequence ID" value="QHT85273.1"/>
    <property type="molecule type" value="Genomic_DNA"/>
</dbReference>